<reference evidence="2" key="1">
    <citation type="submission" date="2014-09" db="EMBL/GenBank/DDBJ databases">
        <authorList>
            <person name="Mudge J."/>
            <person name="Ramaraj T."/>
            <person name="Lindquist I.E."/>
            <person name="Bharti A.K."/>
            <person name="Sundararajan A."/>
            <person name="Cameron C.T."/>
            <person name="Woodward J.E."/>
            <person name="May G.D."/>
            <person name="Brubaker C."/>
            <person name="Broadhvest J."/>
            <person name="Wilkins T.A."/>
        </authorList>
    </citation>
    <scope>NUCLEOTIDE SEQUENCE</scope>
    <source>
        <strain evidence="2">cv. AKA8401</strain>
    </source>
</reference>
<proteinExistence type="predicted"/>
<accession>A0A0B0NQG0</accession>
<evidence type="ECO:0000313" key="2">
    <source>
        <dbReference type="Proteomes" id="UP000032142"/>
    </source>
</evidence>
<dbReference type="Proteomes" id="UP000032142">
    <property type="component" value="Unassembled WGS sequence"/>
</dbReference>
<organism evidence="1 2">
    <name type="scientific">Gossypium arboreum</name>
    <name type="common">Tree cotton</name>
    <name type="synonym">Gossypium nanking</name>
    <dbReference type="NCBI Taxonomy" id="29729"/>
    <lineage>
        <taxon>Eukaryota</taxon>
        <taxon>Viridiplantae</taxon>
        <taxon>Streptophyta</taxon>
        <taxon>Embryophyta</taxon>
        <taxon>Tracheophyta</taxon>
        <taxon>Spermatophyta</taxon>
        <taxon>Magnoliopsida</taxon>
        <taxon>eudicotyledons</taxon>
        <taxon>Gunneridae</taxon>
        <taxon>Pentapetalae</taxon>
        <taxon>rosids</taxon>
        <taxon>malvids</taxon>
        <taxon>Malvales</taxon>
        <taxon>Malvaceae</taxon>
        <taxon>Malvoideae</taxon>
        <taxon>Gossypium</taxon>
    </lineage>
</organism>
<keyword evidence="2" id="KW-1185">Reference proteome</keyword>
<gene>
    <name evidence="1" type="ORF">F383_20543</name>
</gene>
<sequence>MYKINTSWTSSHGQNTRPCLFGKVKARACHTGVSLRSPSLVQFEKGQF</sequence>
<dbReference type="AlphaFoldDB" id="A0A0B0NQG0"/>
<evidence type="ECO:0000313" key="1">
    <source>
        <dbReference type="EMBL" id="KHG14877.1"/>
    </source>
</evidence>
<name>A0A0B0NQG0_GOSAR</name>
<dbReference type="EMBL" id="KN402484">
    <property type="protein sequence ID" value="KHG14877.1"/>
    <property type="molecule type" value="Genomic_DNA"/>
</dbReference>
<protein>
    <submittedName>
        <fullName evidence="1">Uncharacterized protein</fullName>
    </submittedName>
</protein>